<accession>A0A3D9BU17</accession>
<dbReference type="EMBL" id="QNVS01000003">
    <property type="protein sequence ID" value="REC56997.1"/>
    <property type="molecule type" value="Genomic_DNA"/>
</dbReference>
<organism evidence="1 2">
    <name type="scientific">Chryseobacterium piscium</name>
    <dbReference type="NCBI Taxonomy" id="333702"/>
    <lineage>
        <taxon>Bacteria</taxon>
        <taxon>Pseudomonadati</taxon>
        <taxon>Bacteroidota</taxon>
        <taxon>Flavobacteriia</taxon>
        <taxon>Flavobacteriales</taxon>
        <taxon>Weeksellaceae</taxon>
        <taxon>Chryseobacterium group</taxon>
        <taxon>Chryseobacterium</taxon>
    </lineage>
</organism>
<protein>
    <submittedName>
        <fullName evidence="1">Uncharacterized protein</fullName>
    </submittedName>
</protein>
<keyword evidence="2" id="KW-1185">Reference proteome</keyword>
<evidence type="ECO:0000313" key="1">
    <source>
        <dbReference type="EMBL" id="REC56997.1"/>
    </source>
</evidence>
<gene>
    <name evidence="1" type="ORF">DRF62_02235</name>
</gene>
<dbReference type="AlphaFoldDB" id="A0A3D9BU17"/>
<evidence type="ECO:0000313" key="2">
    <source>
        <dbReference type="Proteomes" id="UP000256512"/>
    </source>
</evidence>
<sequence>MIPINFEYTNTVFAVNQPEYQPLPAHIAINGDVSICWELTDVEIEKLKETKKLFISVKTFGQPLQPLFMTTEVGDVISLLKCESCEEKTDIETMSQDDDSNWFCPKCWEELTPVMKAEYDKLLKNGEIDAEE</sequence>
<dbReference type="Proteomes" id="UP000256512">
    <property type="component" value="Unassembled WGS sequence"/>
</dbReference>
<reference evidence="1 2" key="1">
    <citation type="journal article" date="2006" name="Int. J. Syst. Evol. Microbiol.">
        <title>Chryseobacterium piscium sp. nov., isolated from fish of the South Atlantic Ocean off South Africa.</title>
        <authorList>
            <person name="de Beer H."/>
            <person name="Hugo C.J."/>
            <person name="Jooste P.J."/>
            <person name="Vancanneyt M."/>
            <person name="Coenye T."/>
            <person name="Vandamme P."/>
        </authorList>
    </citation>
    <scope>NUCLEOTIDE SEQUENCE [LARGE SCALE GENOMIC DNA]</scope>
    <source>
        <strain evidence="1 2">CCUG 51923</strain>
    </source>
</reference>
<proteinExistence type="predicted"/>
<name>A0A3D9BU17_9FLAO</name>
<dbReference type="RefSeq" id="WP_115948895.1">
    <property type="nucleotide sequence ID" value="NZ_QNVS01000003.1"/>
</dbReference>
<comment type="caution">
    <text evidence="1">The sequence shown here is derived from an EMBL/GenBank/DDBJ whole genome shotgun (WGS) entry which is preliminary data.</text>
</comment>